<proteinExistence type="predicted"/>
<dbReference type="STRING" id="888064.HMPREF9088_0518"/>
<protein>
    <submittedName>
        <fullName evidence="1">Uncharacterized protein</fullName>
    </submittedName>
</protein>
<dbReference type="RefSeq" id="WP_007207539.1">
    <property type="nucleotide sequence ID" value="NZ_GL622241.1"/>
</dbReference>
<dbReference type="HOGENOM" id="CLU_2368506_0_0_9"/>
<organism evidence="1 2">
    <name type="scientific">Enterococcus italicus (strain DSM 15952 / CCUG 50447 / LMG 22039 / TP 1.5)</name>
    <dbReference type="NCBI Taxonomy" id="888064"/>
    <lineage>
        <taxon>Bacteria</taxon>
        <taxon>Bacillati</taxon>
        <taxon>Bacillota</taxon>
        <taxon>Bacilli</taxon>
        <taxon>Lactobacillales</taxon>
        <taxon>Enterococcaceae</taxon>
        <taxon>Enterococcus</taxon>
    </lineage>
</organism>
<evidence type="ECO:0000313" key="2">
    <source>
        <dbReference type="Proteomes" id="UP000010296"/>
    </source>
</evidence>
<reference evidence="1 2" key="1">
    <citation type="submission" date="2010-12" db="EMBL/GenBank/DDBJ databases">
        <authorList>
            <person name="Muzny D."/>
            <person name="Qin X."/>
            <person name="Deng J."/>
            <person name="Jiang H."/>
            <person name="Liu Y."/>
            <person name="Qu J."/>
            <person name="Song X.-Z."/>
            <person name="Zhang L."/>
            <person name="Thornton R."/>
            <person name="Coyle M."/>
            <person name="Francisco L."/>
            <person name="Jackson L."/>
            <person name="Javaid M."/>
            <person name="Korchina V."/>
            <person name="Kovar C."/>
            <person name="Mata R."/>
            <person name="Mathew T."/>
            <person name="Ngo R."/>
            <person name="Nguyen L."/>
            <person name="Nguyen N."/>
            <person name="Okwuonu G."/>
            <person name="Ongeri F."/>
            <person name="Pham C."/>
            <person name="Simmons D."/>
            <person name="Wilczek-Boney K."/>
            <person name="Hale W."/>
            <person name="Jakkamsetti A."/>
            <person name="Pham P."/>
            <person name="Ruth R."/>
            <person name="San Lucas F."/>
            <person name="Warren J."/>
            <person name="Zhang J."/>
            <person name="Zhao Z."/>
            <person name="Zhou C."/>
            <person name="Zhu D."/>
            <person name="Lee S."/>
            <person name="Bess C."/>
            <person name="Blankenburg K."/>
            <person name="Forbes L."/>
            <person name="Fu Q."/>
            <person name="Gubbala S."/>
            <person name="Hirani K."/>
            <person name="Jayaseelan J.C."/>
            <person name="Lara F."/>
            <person name="Munidasa M."/>
            <person name="Palculict T."/>
            <person name="Patil S."/>
            <person name="Pu L.-L."/>
            <person name="Saada N."/>
            <person name="Tang L."/>
            <person name="Weissenberger G."/>
            <person name="Zhu Y."/>
            <person name="Hemphill L."/>
            <person name="Shang Y."/>
            <person name="Youmans B."/>
            <person name="Ayvaz T."/>
            <person name="Ross M."/>
            <person name="Santibanez J."/>
            <person name="Aqrawi P."/>
            <person name="Gross S."/>
            <person name="Joshi V."/>
            <person name="Fowler G."/>
            <person name="Nazareth L."/>
            <person name="Reid J."/>
            <person name="Worley K."/>
            <person name="Petrosino J."/>
            <person name="Highlander S."/>
            <person name="Gibbs R."/>
        </authorList>
    </citation>
    <scope>NUCLEOTIDE SEQUENCE [LARGE SCALE GENOMIC DNA]</scope>
    <source>
        <strain evidence="2">DSM 15952 / CCUG 50447 / LMG 22039 / TP 1.5</strain>
    </source>
</reference>
<name>E6LDS8_ENTI1</name>
<evidence type="ECO:0000313" key="1">
    <source>
        <dbReference type="EMBL" id="EFU74667.1"/>
    </source>
</evidence>
<keyword evidence="2" id="KW-1185">Reference proteome</keyword>
<dbReference type="GeneID" id="302706524"/>
<gene>
    <name evidence="1" type="ORF">HMPREF9088_0518</name>
</gene>
<accession>E6LDS8</accession>
<dbReference type="AlphaFoldDB" id="E6LDS8"/>
<dbReference type="Proteomes" id="UP000010296">
    <property type="component" value="Unassembled WGS sequence"/>
</dbReference>
<comment type="caution">
    <text evidence="1">The sequence shown here is derived from an EMBL/GenBank/DDBJ whole genome shotgun (WGS) entry which is preliminary data.</text>
</comment>
<sequence length="95" mass="11003">MKKNFPKGMMAFEGFLSLFLLFVCLVPLLAICTKWLELSRSEQAKIELHKVLYESVLTQSKPSRYTINLSKEQASIHVGSEQIEIYQTDERIHID</sequence>
<dbReference type="EMBL" id="AEPV01000018">
    <property type="protein sequence ID" value="EFU74667.1"/>
    <property type="molecule type" value="Genomic_DNA"/>
</dbReference>